<dbReference type="OrthoDB" id="9802377at2"/>
<dbReference type="GO" id="GO:0004152">
    <property type="term" value="F:dihydroorotate dehydrogenase activity"/>
    <property type="evidence" value="ECO:0007669"/>
    <property type="project" value="TreeGrafter"/>
</dbReference>
<feature type="transmembrane region" description="Helical" evidence="7">
    <location>
        <begin position="562"/>
        <end position="581"/>
    </location>
</feature>
<evidence type="ECO:0000313" key="9">
    <source>
        <dbReference type="EMBL" id="THF73401.1"/>
    </source>
</evidence>
<protein>
    <recommendedName>
        <fullName evidence="8">Dihydroorotate dehydrogenase catalytic domain-containing protein</fullName>
    </recommendedName>
</protein>
<evidence type="ECO:0000259" key="8">
    <source>
        <dbReference type="Pfam" id="PF01180"/>
    </source>
</evidence>
<organism evidence="9 10">
    <name type="scientific">Cohnella fermenti</name>
    <dbReference type="NCBI Taxonomy" id="2565925"/>
    <lineage>
        <taxon>Bacteria</taxon>
        <taxon>Bacillati</taxon>
        <taxon>Bacillota</taxon>
        <taxon>Bacilli</taxon>
        <taxon>Bacillales</taxon>
        <taxon>Paenibacillaceae</taxon>
        <taxon>Cohnella</taxon>
    </lineage>
</organism>
<reference evidence="9 10" key="1">
    <citation type="submission" date="2019-04" db="EMBL/GenBank/DDBJ databases">
        <title>Cohnella sp. nov. isolated from preserved vegetables.</title>
        <authorList>
            <person name="Lin S.-Y."/>
            <person name="Hung M.-H."/>
            <person name="Young C.-C."/>
        </authorList>
    </citation>
    <scope>NUCLEOTIDE SEQUENCE [LARGE SCALE GENOMIC DNA]</scope>
    <source>
        <strain evidence="9 10">CC-MHH1044</strain>
    </source>
</reference>
<dbReference type="Proteomes" id="UP000310636">
    <property type="component" value="Unassembled WGS sequence"/>
</dbReference>
<feature type="transmembrane region" description="Helical" evidence="7">
    <location>
        <begin position="593"/>
        <end position="615"/>
    </location>
</feature>
<dbReference type="EMBL" id="SSOB01000056">
    <property type="protein sequence ID" value="THF73401.1"/>
    <property type="molecule type" value="Genomic_DNA"/>
</dbReference>
<feature type="transmembrane region" description="Helical" evidence="7">
    <location>
        <begin position="407"/>
        <end position="423"/>
    </location>
</feature>
<feature type="transmembrane region" description="Helical" evidence="7">
    <location>
        <begin position="621"/>
        <end position="641"/>
    </location>
</feature>
<keyword evidence="10" id="KW-1185">Reference proteome</keyword>
<dbReference type="PANTHER" id="PTHR48109">
    <property type="entry name" value="DIHYDROOROTATE DEHYDROGENASE (QUINONE), MITOCHONDRIAL-RELATED"/>
    <property type="match status" value="1"/>
</dbReference>
<evidence type="ECO:0000256" key="5">
    <source>
        <dbReference type="ARBA" id="ARBA00022975"/>
    </source>
</evidence>
<dbReference type="PANTHER" id="PTHR48109:SF4">
    <property type="entry name" value="DIHYDROOROTATE DEHYDROGENASE (QUINONE), MITOCHONDRIAL"/>
    <property type="match status" value="1"/>
</dbReference>
<keyword evidence="7" id="KW-0812">Transmembrane</keyword>
<comment type="caution">
    <text evidence="9">The sequence shown here is derived from an EMBL/GenBank/DDBJ whole genome shotgun (WGS) entry which is preliminary data.</text>
</comment>
<feature type="transmembrane region" description="Helical" evidence="7">
    <location>
        <begin position="506"/>
        <end position="532"/>
    </location>
</feature>
<gene>
    <name evidence="9" type="ORF">E6C55_29330</name>
</gene>
<dbReference type="InterPro" id="IPR013785">
    <property type="entry name" value="Aldolase_TIM"/>
</dbReference>
<keyword evidence="7" id="KW-1133">Transmembrane helix</keyword>
<dbReference type="GO" id="GO:0006207">
    <property type="term" value="P:'de novo' pyrimidine nucleobase biosynthetic process"/>
    <property type="evidence" value="ECO:0007669"/>
    <property type="project" value="TreeGrafter"/>
</dbReference>
<evidence type="ECO:0000256" key="7">
    <source>
        <dbReference type="SAM" id="Phobius"/>
    </source>
</evidence>
<keyword evidence="5" id="KW-0665">Pyrimidine biosynthesis</keyword>
<dbReference type="GO" id="GO:0005737">
    <property type="term" value="C:cytoplasm"/>
    <property type="evidence" value="ECO:0007669"/>
    <property type="project" value="InterPro"/>
</dbReference>
<sequence length="651" mass="71450">MPDWSYRTLFRPLLFRLPPQRARDLTLRTFGGLGRSPLGAFVIRTFGHMELPPLLAGQIGDVAIPYPVGLSGNLDLNGHAERALEQIGFGYVELGPVTIEDRMGGLTIERDEARETLIYSDPAANVGVRRIEERLKRSRSKRPRFIRLRASDGAGALNELVTLTERLAPYASGWFIELPMAREVDDERLKRWLQELRSRLANVREGIPMLLCIPLEIDDEALDAVLAALAPDGDSEEAPGWDGIVIDDGIRTERGFEIGPAGKKPALRLLGKLRGRLAHGQRIVCKAGVNEPQDALELMEAGADFVQLHAGLVYSGPGLPKRVNEAVLYERMKSAPAEPPGSLSSFWSSWGWLCLLGAGMIVGGAIAWLIAMTSVLLPYDESFLGIRGSDISESYPRLLRFMSHDRVTLAGTMISIGLIYYLLGKHGLSRGLHWAKTVAVTSCTVGFASFFLYLGYGYFDPAHAAAAVLLFPMFILSLRARGDRTLVHPPNVKNDRAWLLGQWGQLMMVVLGFAFAVGGLVISGVGVTGVFVPSDLVYLCMGTEDIRSFNDRLIPTIAHDRAGFGGALFCDAVAILGTALWGIRQGEKWIWRLFLLGGIPGFWGAFSVHAAIGYTDFVHLLPAYFALAIYVAGLVLLYPYLMRRGSLSQRM</sequence>
<dbReference type="GO" id="GO:0009220">
    <property type="term" value="P:pyrimidine ribonucleotide biosynthetic process"/>
    <property type="evidence" value="ECO:0007669"/>
    <property type="project" value="TreeGrafter"/>
</dbReference>
<keyword evidence="3" id="KW-0285">Flavoprotein</keyword>
<keyword evidence="7" id="KW-0472">Membrane</keyword>
<feature type="transmembrane region" description="Helical" evidence="7">
    <location>
        <begin position="350"/>
        <end position="371"/>
    </location>
</feature>
<dbReference type="Gene3D" id="3.20.20.70">
    <property type="entry name" value="Aldolase class I"/>
    <property type="match status" value="1"/>
</dbReference>
<accession>A0A4S4BGN3</accession>
<comment type="cofactor">
    <cofactor evidence="1">
        <name>FMN</name>
        <dbReference type="ChEBI" id="CHEBI:58210"/>
    </cofactor>
</comment>
<dbReference type="Pfam" id="PF01180">
    <property type="entry name" value="DHO_dh"/>
    <property type="match status" value="1"/>
</dbReference>
<evidence type="ECO:0000313" key="10">
    <source>
        <dbReference type="Proteomes" id="UP000310636"/>
    </source>
</evidence>
<keyword evidence="4" id="KW-0288">FMN</keyword>
<dbReference type="InterPro" id="IPR005720">
    <property type="entry name" value="Dihydroorotate_DH_cat"/>
</dbReference>
<name>A0A4S4BGN3_9BACL</name>
<evidence type="ECO:0000256" key="4">
    <source>
        <dbReference type="ARBA" id="ARBA00022643"/>
    </source>
</evidence>
<feature type="transmembrane region" description="Helical" evidence="7">
    <location>
        <begin position="462"/>
        <end position="480"/>
    </location>
</feature>
<evidence type="ECO:0000256" key="1">
    <source>
        <dbReference type="ARBA" id="ARBA00001917"/>
    </source>
</evidence>
<feature type="transmembrane region" description="Helical" evidence="7">
    <location>
        <begin position="435"/>
        <end position="456"/>
    </location>
</feature>
<evidence type="ECO:0000256" key="2">
    <source>
        <dbReference type="ARBA" id="ARBA00004725"/>
    </source>
</evidence>
<evidence type="ECO:0000256" key="3">
    <source>
        <dbReference type="ARBA" id="ARBA00022630"/>
    </source>
</evidence>
<proteinExistence type="predicted"/>
<dbReference type="InterPro" id="IPR050074">
    <property type="entry name" value="DHO_dehydrogenase"/>
</dbReference>
<feature type="domain" description="Dihydroorotate dehydrogenase catalytic" evidence="8">
    <location>
        <begin position="259"/>
        <end position="326"/>
    </location>
</feature>
<evidence type="ECO:0000256" key="6">
    <source>
        <dbReference type="ARBA" id="ARBA00023002"/>
    </source>
</evidence>
<comment type="pathway">
    <text evidence="2">Pyrimidine metabolism; UMP biosynthesis via de novo pathway.</text>
</comment>
<dbReference type="SUPFAM" id="SSF51395">
    <property type="entry name" value="FMN-linked oxidoreductases"/>
    <property type="match status" value="1"/>
</dbReference>
<dbReference type="AlphaFoldDB" id="A0A4S4BGN3"/>
<dbReference type="RefSeq" id="WP_136373395.1">
    <property type="nucleotide sequence ID" value="NZ_SSOB01000056.1"/>
</dbReference>
<keyword evidence="6" id="KW-0560">Oxidoreductase</keyword>